<feature type="domain" description="DAGKc" evidence="1">
    <location>
        <begin position="1"/>
        <end position="127"/>
    </location>
</feature>
<proteinExistence type="predicted"/>
<dbReference type="Gene3D" id="3.40.50.10330">
    <property type="entry name" value="Probable inorganic polyphosphate/atp-NAD kinase, domain 1"/>
    <property type="match status" value="1"/>
</dbReference>
<gene>
    <name evidence="2" type="ORF">GCM10010968_15860</name>
</gene>
<dbReference type="GO" id="GO:0016301">
    <property type="term" value="F:kinase activity"/>
    <property type="evidence" value="ECO:0007669"/>
    <property type="project" value="UniProtKB-KW"/>
</dbReference>
<sequence>MPVLTVVANPTSRGSAGAVEDVLRAAAARGWDARVARTTVAETGEAQARRALAAGDAAVVAIGGDGTVRAVATALAGTGIPLGIVPRGTADLFARNLGLPLAASAAVATAVAGEPRAVDLGTCVLHRADGRADAQRFLVVVGVGHDALAIEAASLRRKHRLGWPAYVAAGLGRLRLPGFRVHGVLDDESATTEAWSVLVHNAAGLPAGLRVVPGTSVDDGLLHVVTVTPRRVQDWARIAASGAGLGRAAGVLGTRAVRRALLAPVGAEPLPVQVDGDAEGRAVRIEAAVEPGALLVRAPGRRPAATGRIESRR</sequence>
<dbReference type="InterPro" id="IPR016064">
    <property type="entry name" value="NAD/diacylglycerol_kinase_sf"/>
</dbReference>
<dbReference type="InterPro" id="IPR017438">
    <property type="entry name" value="ATP-NAD_kinase_N"/>
</dbReference>
<dbReference type="InterPro" id="IPR045540">
    <property type="entry name" value="YegS/DAGK_C"/>
</dbReference>
<dbReference type="SMART" id="SM00046">
    <property type="entry name" value="DAGKc"/>
    <property type="match status" value="1"/>
</dbReference>
<comment type="caution">
    <text evidence="2">The sequence shown here is derived from an EMBL/GenBank/DDBJ whole genome shotgun (WGS) entry which is preliminary data.</text>
</comment>
<keyword evidence="2" id="KW-0418">Kinase</keyword>
<dbReference type="PROSITE" id="PS50146">
    <property type="entry name" value="DAGK"/>
    <property type="match status" value="1"/>
</dbReference>
<dbReference type="Pfam" id="PF00781">
    <property type="entry name" value="DAGK_cat"/>
    <property type="match status" value="1"/>
</dbReference>
<dbReference type="Proteomes" id="UP000626982">
    <property type="component" value="Unassembled WGS sequence"/>
</dbReference>
<keyword evidence="2" id="KW-0808">Transferase</keyword>
<reference evidence="3" key="1">
    <citation type="journal article" date="2019" name="Int. J. Syst. Evol. Microbiol.">
        <title>The Global Catalogue of Microorganisms (GCM) 10K type strain sequencing project: providing services to taxonomists for standard genome sequencing and annotation.</title>
        <authorList>
            <consortium name="The Broad Institute Genomics Platform"/>
            <consortium name="The Broad Institute Genome Sequencing Center for Infectious Disease"/>
            <person name="Wu L."/>
            <person name="Ma J."/>
        </authorList>
    </citation>
    <scope>NUCLEOTIDE SEQUENCE [LARGE SCALE GENOMIC DNA]</scope>
    <source>
        <strain evidence="3">CGMCC 1.6960</strain>
    </source>
</reference>
<dbReference type="PANTHER" id="PTHR30492:SF0">
    <property type="entry name" value="METHYLGLYOXAL SYNTHASE"/>
    <property type="match status" value="1"/>
</dbReference>
<dbReference type="SUPFAM" id="SSF111331">
    <property type="entry name" value="NAD kinase/diacylglycerol kinase-like"/>
    <property type="match status" value="1"/>
</dbReference>
<dbReference type="Gene3D" id="2.60.200.40">
    <property type="match status" value="1"/>
</dbReference>
<protein>
    <submittedName>
        <fullName evidence="2">Sphingosine kinase</fullName>
    </submittedName>
</protein>
<dbReference type="InterPro" id="IPR004363">
    <property type="entry name" value="Methylgl_synth"/>
</dbReference>
<accession>A0ABQ2KIE7</accession>
<evidence type="ECO:0000313" key="3">
    <source>
        <dbReference type="Proteomes" id="UP000626982"/>
    </source>
</evidence>
<keyword evidence="3" id="KW-1185">Reference proteome</keyword>
<dbReference type="EMBL" id="BMLM01000001">
    <property type="protein sequence ID" value="GGN84290.1"/>
    <property type="molecule type" value="Genomic_DNA"/>
</dbReference>
<dbReference type="PANTHER" id="PTHR30492">
    <property type="entry name" value="METHYLGLYOXAL SYNTHASE"/>
    <property type="match status" value="1"/>
</dbReference>
<evidence type="ECO:0000259" key="1">
    <source>
        <dbReference type="PROSITE" id="PS50146"/>
    </source>
</evidence>
<organism evidence="2 3">
    <name type="scientific">Agrococcus terreus</name>
    <dbReference type="NCBI Taxonomy" id="574649"/>
    <lineage>
        <taxon>Bacteria</taxon>
        <taxon>Bacillati</taxon>
        <taxon>Actinomycetota</taxon>
        <taxon>Actinomycetes</taxon>
        <taxon>Micrococcales</taxon>
        <taxon>Microbacteriaceae</taxon>
        <taxon>Agrococcus</taxon>
    </lineage>
</organism>
<evidence type="ECO:0000313" key="2">
    <source>
        <dbReference type="EMBL" id="GGN84290.1"/>
    </source>
</evidence>
<dbReference type="InterPro" id="IPR001206">
    <property type="entry name" value="Diacylglycerol_kinase_cat_dom"/>
</dbReference>
<dbReference type="Pfam" id="PF19279">
    <property type="entry name" value="YegS_C"/>
    <property type="match status" value="1"/>
</dbReference>
<name>A0ABQ2KIE7_9MICO</name>
<dbReference type="RefSeq" id="WP_188717634.1">
    <property type="nucleotide sequence ID" value="NZ_BAABBD010000002.1"/>
</dbReference>